<evidence type="ECO:0000313" key="5">
    <source>
        <dbReference type="Proteomes" id="UP001178461"/>
    </source>
</evidence>
<evidence type="ECO:0000256" key="1">
    <source>
        <dbReference type="ARBA" id="ARBA00006889"/>
    </source>
</evidence>
<dbReference type="AlphaFoldDB" id="A0AA35PRR0"/>
<comment type="similarity">
    <text evidence="1">Belongs to the calycin superfamily. Lipocalin family.</text>
</comment>
<evidence type="ECO:0000259" key="3">
    <source>
        <dbReference type="Pfam" id="PF00061"/>
    </source>
</evidence>
<dbReference type="EMBL" id="OX395140">
    <property type="protein sequence ID" value="CAI5794572.1"/>
    <property type="molecule type" value="Genomic_DNA"/>
</dbReference>
<feature type="domain" description="Lipocalin/cytosolic fatty-acid binding" evidence="3">
    <location>
        <begin position="91"/>
        <end position="169"/>
    </location>
</feature>
<evidence type="ECO:0000256" key="2">
    <source>
        <dbReference type="SAM" id="SignalP"/>
    </source>
</evidence>
<name>A0AA35PRR0_9SAUR</name>
<dbReference type="InterPro" id="IPR012674">
    <property type="entry name" value="Calycin"/>
</dbReference>
<feature type="signal peptide" evidence="2">
    <location>
        <begin position="1"/>
        <end position="18"/>
    </location>
</feature>
<dbReference type="SUPFAM" id="SSF50814">
    <property type="entry name" value="Lipocalins"/>
    <property type="match status" value="1"/>
</dbReference>
<dbReference type="GO" id="GO:0036094">
    <property type="term" value="F:small molecule binding"/>
    <property type="evidence" value="ECO:0007669"/>
    <property type="project" value="InterPro"/>
</dbReference>
<protein>
    <submittedName>
        <fullName evidence="4">Extracellular fatty acid-binding protein-like</fullName>
    </submittedName>
</protein>
<accession>A0AA35PRR0</accession>
<feature type="chain" id="PRO_5041237896" evidence="2">
    <location>
        <begin position="19"/>
        <end position="178"/>
    </location>
</feature>
<keyword evidence="2" id="KW-0732">Signal</keyword>
<dbReference type="InterPro" id="IPR002345">
    <property type="entry name" value="Lipocalin"/>
</dbReference>
<reference evidence="4" key="1">
    <citation type="submission" date="2022-12" db="EMBL/GenBank/DDBJ databases">
        <authorList>
            <person name="Alioto T."/>
            <person name="Alioto T."/>
            <person name="Gomez Garrido J."/>
        </authorList>
    </citation>
    <scope>NUCLEOTIDE SEQUENCE</scope>
</reference>
<keyword evidence="5" id="KW-1185">Reference proteome</keyword>
<dbReference type="Pfam" id="PF00061">
    <property type="entry name" value="Lipocalin"/>
    <property type="match status" value="1"/>
</dbReference>
<dbReference type="InterPro" id="IPR000566">
    <property type="entry name" value="Lipocln_cytosolic_FA-bd_dom"/>
</dbReference>
<dbReference type="Proteomes" id="UP001178461">
    <property type="component" value="Chromosome Z"/>
</dbReference>
<dbReference type="PANTHER" id="PTHR11430">
    <property type="entry name" value="LIPOCALIN"/>
    <property type="match status" value="1"/>
</dbReference>
<organism evidence="4 5">
    <name type="scientific">Podarcis lilfordi</name>
    <name type="common">Lilford's wall lizard</name>
    <dbReference type="NCBI Taxonomy" id="74358"/>
    <lineage>
        <taxon>Eukaryota</taxon>
        <taxon>Metazoa</taxon>
        <taxon>Chordata</taxon>
        <taxon>Craniata</taxon>
        <taxon>Vertebrata</taxon>
        <taxon>Euteleostomi</taxon>
        <taxon>Lepidosauria</taxon>
        <taxon>Squamata</taxon>
        <taxon>Bifurcata</taxon>
        <taxon>Unidentata</taxon>
        <taxon>Episquamata</taxon>
        <taxon>Laterata</taxon>
        <taxon>Lacertibaenia</taxon>
        <taxon>Lacertidae</taxon>
        <taxon>Podarcis</taxon>
    </lineage>
</organism>
<evidence type="ECO:0000313" key="4">
    <source>
        <dbReference type="EMBL" id="CAI5794572.1"/>
    </source>
</evidence>
<dbReference type="Gene3D" id="2.40.128.20">
    <property type="match status" value="1"/>
</dbReference>
<gene>
    <name evidence="4" type="ORF">PODLI_1B017348</name>
</gene>
<proteinExistence type="inferred from homology"/>
<dbReference type="PANTHER" id="PTHR11430:SF77">
    <property type="entry name" value="LIPOCALIN-LIKE 1 PROTEIN"/>
    <property type="match status" value="1"/>
</dbReference>
<sequence>MKLFLLAVPLAFFCLVQGFSDDPQHREKAKGRWMALALSTTDPKILEHMEKMKIVMVDVSFEETMWWWRPAFPHPMAANPSRWFSGEAKTGNTTTNAVQFGDHKVEVIETDGQTYAIVDLITSRDGQTYQTSTLYARDAESQPIGLLEDFQQRSENRGFASEQIKIFPKEVACQDEAE</sequence>